<accession>A0A261VSY6</accession>
<evidence type="ECO:0008006" key="4">
    <source>
        <dbReference type="Google" id="ProtNLM"/>
    </source>
</evidence>
<dbReference type="PANTHER" id="PTHR35560:SF3">
    <property type="entry name" value="PEPTIDASE S9 PROLYL OLIGOPEPTIDASE CATALYTIC DOMAIN-CONTAINING PROTEIN"/>
    <property type="match status" value="1"/>
</dbReference>
<dbReference type="EMBL" id="NEVT01000006">
    <property type="protein sequence ID" value="OZI76373.1"/>
    <property type="molecule type" value="Genomic_DNA"/>
</dbReference>
<reference evidence="3" key="1">
    <citation type="submission" date="2017-05" db="EMBL/GenBank/DDBJ databases">
        <title>Complete and WGS of Bordetella genogroups.</title>
        <authorList>
            <person name="Spilker T."/>
            <person name="Lipuma J."/>
        </authorList>
    </citation>
    <scope>NUCLEOTIDE SEQUENCE [LARGE SCALE GENOMIC DNA]</scope>
    <source>
        <strain evidence="3">AU8256</strain>
    </source>
</reference>
<dbReference type="Proteomes" id="UP000215633">
    <property type="component" value="Unassembled WGS sequence"/>
</dbReference>
<protein>
    <recommendedName>
        <fullName evidence="4">Alpha/beta hydrolase</fullName>
    </recommendedName>
</protein>
<proteinExistence type="predicted"/>
<comment type="caution">
    <text evidence="2">The sequence shown here is derived from an EMBL/GenBank/DDBJ whole genome shotgun (WGS) entry which is preliminary data.</text>
</comment>
<dbReference type="PANTHER" id="PTHR35560">
    <property type="entry name" value="BLL0132 PROTEIN"/>
    <property type="match status" value="1"/>
</dbReference>
<organism evidence="2 3">
    <name type="scientific">Bordetella genomosp. 2</name>
    <dbReference type="NCBI Taxonomy" id="1983456"/>
    <lineage>
        <taxon>Bacteria</taxon>
        <taxon>Pseudomonadati</taxon>
        <taxon>Pseudomonadota</taxon>
        <taxon>Betaproteobacteria</taxon>
        <taxon>Burkholderiales</taxon>
        <taxon>Alcaligenaceae</taxon>
        <taxon>Bordetella</taxon>
    </lineage>
</organism>
<name>A0A261VSY6_9BORD</name>
<feature type="chain" id="PRO_5012130581" description="Alpha/beta hydrolase" evidence="1">
    <location>
        <begin position="32"/>
        <end position="388"/>
    </location>
</feature>
<evidence type="ECO:0000313" key="2">
    <source>
        <dbReference type="EMBL" id="OZI76373.1"/>
    </source>
</evidence>
<dbReference type="Gene3D" id="3.40.50.1820">
    <property type="entry name" value="alpha/beta hydrolase"/>
    <property type="match status" value="1"/>
</dbReference>
<dbReference type="InterPro" id="IPR029058">
    <property type="entry name" value="AB_hydrolase_fold"/>
</dbReference>
<evidence type="ECO:0000313" key="3">
    <source>
        <dbReference type="Proteomes" id="UP000215633"/>
    </source>
</evidence>
<keyword evidence="1" id="KW-0732">Signal</keyword>
<evidence type="ECO:0000256" key="1">
    <source>
        <dbReference type="SAM" id="SignalP"/>
    </source>
</evidence>
<feature type="signal peptide" evidence="1">
    <location>
        <begin position="1"/>
        <end position="31"/>
    </location>
</feature>
<gene>
    <name evidence="2" type="ORF">CAL24_14620</name>
</gene>
<keyword evidence="3" id="KW-1185">Reference proteome</keyword>
<sequence length="388" mass="42406">MRTRRPRLRSRTWVAAGLAMALAGSSGMARAQTPLPPPYNYDEPLPRAPRPAPPWQDLALGPEDQRYRMPVYANRKLAGKLDTVRRAIVVLHSARRDASRHYQDIAALVERDPARRADTLILALEFPAPIDAAFAGRPAWRRNSWENGADSVRASGRPAPVSAFRVLDDILRWLAERERLPALSDIVVAGHGGGAQLLQRYAVLNDIDGQVRRAGLGLRYVIANAPSYLYLTNERPRRAGSGYAPYERGICPTYNQYPYGPQQLPAYAAGQDPAGLYVRYAARDVVYLLGSADTNPEDHGLDKRCGAEAQGATRLSRGLGYVRYDLLLAGRGARRVTLAHEHQQVMGVGHESAAMFGSLCGTRALLGDAARTATDAAACQPVDRAPAR</sequence>
<dbReference type="RefSeq" id="WP_094807049.1">
    <property type="nucleotide sequence ID" value="NZ_NEVT01000006.1"/>
</dbReference>
<dbReference type="AlphaFoldDB" id="A0A261VSY6"/>